<evidence type="ECO:0000256" key="4">
    <source>
        <dbReference type="PROSITE-ProRule" id="PRU00433"/>
    </source>
</evidence>
<dbReference type="AlphaFoldDB" id="Q7X1M1"/>
<feature type="non-terminal residue" evidence="6">
    <location>
        <position position="218"/>
    </location>
</feature>
<evidence type="ECO:0000313" key="6">
    <source>
        <dbReference type="EMBL" id="AAO38279.1"/>
    </source>
</evidence>
<dbReference type="InterPro" id="IPR036909">
    <property type="entry name" value="Cyt_c-like_dom_sf"/>
</dbReference>
<dbReference type="InterPro" id="IPR051459">
    <property type="entry name" value="Cytochrome_c-type_DH"/>
</dbReference>
<dbReference type="GO" id="GO:0020037">
    <property type="term" value="F:heme binding"/>
    <property type="evidence" value="ECO:0007669"/>
    <property type="project" value="InterPro"/>
</dbReference>
<dbReference type="Pfam" id="PF00034">
    <property type="entry name" value="Cytochrom_C"/>
    <property type="match status" value="1"/>
</dbReference>
<dbReference type="GO" id="GO:0009055">
    <property type="term" value="F:electron transfer activity"/>
    <property type="evidence" value="ECO:0007669"/>
    <property type="project" value="InterPro"/>
</dbReference>
<dbReference type="PANTHER" id="PTHR35008:SF4">
    <property type="entry name" value="BLL4482 PROTEIN"/>
    <property type="match status" value="1"/>
</dbReference>
<dbReference type="EMBL" id="AY204362">
    <property type="protein sequence ID" value="AAO38279.1"/>
    <property type="molecule type" value="Genomic_DNA"/>
</dbReference>
<keyword evidence="2 4" id="KW-0479">Metal-binding</keyword>
<feature type="domain" description="Cytochrome c" evidence="5">
    <location>
        <begin position="26"/>
        <end position="129"/>
    </location>
</feature>
<dbReference type="GO" id="GO:0046872">
    <property type="term" value="F:metal ion binding"/>
    <property type="evidence" value="ECO:0007669"/>
    <property type="project" value="UniProtKB-KW"/>
</dbReference>
<evidence type="ECO:0000256" key="2">
    <source>
        <dbReference type="ARBA" id="ARBA00022723"/>
    </source>
</evidence>
<dbReference type="SUPFAM" id="SSF46626">
    <property type="entry name" value="Cytochrome c"/>
    <property type="match status" value="1"/>
</dbReference>
<evidence type="ECO:0000256" key="3">
    <source>
        <dbReference type="ARBA" id="ARBA00023004"/>
    </source>
</evidence>
<accession>Q7X1M1</accession>
<feature type="non-terminal residue" evidence="6">
    <location>
        <position position="1"/>
    </location>
</feature>
<keyword evidence="1 4" id="KW-0349">Heme</keyword>
<keyword evidence="3 4" id="KW-0408">Iron</keyword>
<name>Q7X1M1_9BACT</name>
<protein>
    <submittedName>
        <fullName evidence="6">Lfe113p1</fullName>
    </submittedName>
</protein>
<proteinExistence type="predicted"/>
<dbReference type="Gene3D" id="1.10.760.10">
    <property type="entry name" value="Cytochrome c-like domain"/>
    <property type="match status" value="1"/>
</dbReference>
<reference evidence="6" key="1">
    <citation type="journal article" date="2003" name="Proc. Natl. Acad. Sci. U.S.A.">
        <title>Gene function analysis in environmental isolates: the nif regulon of the strict iron oxidizing bacterium Leptospirillum ferrooxidans.</title>
        <authorList>
            <person name="Parro V."/>
            <person name="Moreno-Paz M."/>
        </authorList>
    </citation>
    <scope>NUCLEOTIDE SEQUENCE</scope>
</reference>
<dbReference type="InterPro" id="IPR009056">
    <property type="entry name" value="Cyt_c-like_dom"/>
</dbReference>
<evidence type="ECO:0000256" key="1">
    <source>
        <dbReference type="ARBA" id="ARBA00022617"/>
    </source>
</evidence>
<evidence type="ECO:0000259" key="5">
    <source>
        <dbReference type="PROSITE" id="PS51007"/>
    </source>
</evidence>
<organism evidence="6">
    <name type="scientific">Leptospirillum ferrooxidans</name>
    <dbReference type="NCBI Taxonomy" id="180"/>
    <lineage>
        <taxon>Bacteria</taxon>
        <taxon>Pseudomonadati</taxon>
        <taxon>Nitrospirota</taxon>
        <taxon>Nitrospiria</taxon>
        <taxon>Nitrospirales</taxon>
        <taxon>Nitrospiraceae</taxon>
        <taxon>Leptospirillum</taxon>
    </lineage>
</organism>
<sequence length="218" mass="24156">ATLISLFACTAPGTRKDQSAQNPVMTKVERGHYLVNAGDCASCHTKKSGKPFAGGVPLHTPFGIIYSPNITPDKKTGIGQWSDQDFYNAMHLGRDKKGKHLYPVFPYPWFTKVSRPDSDAIKAYLNTLAPVYQKKKPNQLKWPLSWRTSVVAWNLLYFTSGTFKPDVSQSAQWNRGAYLVKGLGHCGECHTPKNMMGATKKGSKRLTGGAVSKYWFAP</sequence>
<dbReference type="PROSITE" id="PS51007">
    <property type="entry name" value="CYTC"/>
    <property type="match status" value="1"/>
</dbReference>
<dbReference type="PANTHER" id="PTHR35008">
    <property type="entry name" value="BLL4482 PROTEIN-RELATED"/>
    <property type="match status" value="1"/>
</dbReference>